<sequence length="467" mass="52872">MSDLQSPPDQALAAVHDENIYASGQQKRPRGPRSSLKERAAVGLDLSLSDNLVELKTQAILYYMHHYLEAPKSTPKVLKALSEDYLTAWVSKIDSPIIELAVSCMALAIFARTQKHPPAALQASITYHRLLQLARTSMPSLLVHNTDICLLAIFFMSRYEDAIYDPTQPDPQGQNVRSFRHHDGALSILRMWKDRLSFDQPATEIMKYTRRGMIKSALLRKLALPEWISDGSTFGERGLELEYDRIIVRLVNLRRQIFALLEHENTPSASAAAQLAREAENIDRDLRQWALHFPNTWSYQRYTIAEMDGFPSRDFFSPTIYSYSSLAHAAVWNQYHSTRMLTLSTRIRILGIGHLKVDEAAERERMDCLSCVEDVAEEFARSLPYSLERFAMVDQSGSSSPIITPKSKEAIRPYFASLTIWPLSLASSLENVNCTQASWLRASLARLGEMSGYGVLAASDNNDWKRL</sequence>
<dbReference type="InterPro" id="IPR053175">
    <property type="entry name" value="DHMBA_Reg_Transcription_Factor"/>
</dbReference>
<proteinExistence type="predicted"/>
<dbReference type="PANTHER" id="PTHR38791">
    <property type="entry name" value="ZN(II)2CYS6 TRANSCRIPTION FACTOR (EUROFUNG)-RELATED-RELATED"/>
    <property type="match status" value="1"/>
</dbReference>
<accession>A0AAV9Q7J3</accession>
<reference evidence="1 2" key="1">
    <citation type="submission" date="2023-06" db="EMBL/GenBank/DDBJ databases">
        <title>Black Yeasts Isolated from many extreme environments.</title>
        <authorList>
            <person name="Coleine C."/>
            <person name="Stajich J.E."/>
            <person name="Selbmann L."/>
        </authorList>
    </citation>
    <scope>NUCLEOTIDE SEQUENCE [LARGE SCALE GENOMIC DNA]</scope>
    <source>
        <strain evidence="1 2">CCFEE 5887</strain>
    </source>
</reference>
<evidence type="ECO:0000313" key="1">
    <source>
        <dbReference type="EMBL" id="KAK5535707.1"/>
    </source>
</evidence>
<gene>
    <name evidence="1" type="ORF">LTR25_005609</name>
</gene>
<dbReference type="Proteomes" id="UP001345827">
    <property type="component" value="Unassembled WGS sequence"/>
</dbReference>
<dbReference type="EMBL" id="JAXLQG010000009">
    <property type="protein sequence ID" value="KAK5535707.1"/>
    <property type="molecule type" value="Genomic_DNA"/>
</dbReference>
<keyword evidence="2" id="KW-1185">Reference proteome</keyword>
<comment type="caution">
    <text evidence="1">The sequence shown here is derived from an EMBL/GenBank/DDBJ whole genome shotgun (WGS) entry which is preliminary data.</text>
</comment>
<dbReference type="PANTHER" id="PTHR38791:SF13">
    <property type="entry name" value="ZN(2)-C6 FUNGAL-TYPE DOMAIN-CONTAINING PROTEIN"/>
    <property type="match status" value="1"/>
</dbReference>
<organism evidence="1 2">
    <name type="scientific">Vermiconidia calcicola</name>
    <dbReference type="NCBI Taxonomy" id="1690605"/>
    <lineage>
        <taxon>Eukaryota</taxon>
        <taxon>Fungi</taxon>
        <taxon>Dikarya</taxon>
        <taxon>Ascomycota</taxon>
        <taxon>Pezizomycotina</taxon>
        <taxon>Dothideomycetes</taxon>
        <taxon>Dothideomycetidae</taxon>
        <taxon>Mycosphaerellales</taxon>
        <taxon>Extremaceae</taxon>
        <taxon>Vermiconidia</taxon>
    </lineage>
</organism>
<name>A0AAV9Q7J3_9PEZI</name>
<dbReference type="AlphaFoldDB" id="A0AAV9Q7J3"/>
<evidence type="ECO:0000313" key="2">
    <source>
        <dbReference type="Proteomes" id="UP001345827"/>
    </source>
</evidence>
<protein>
    <submittedName>
        <fullName evidence="1">Uncharacterized protein</fullName>
    </submittedName>
</protein>